<proteinExistence type="predicted"/>
<protein>
    <submittedName>
        <fullName evidence="1">Uncharacterized protein</fullName>
    </submittedName>
</protein>
<name>A0A382M0V4_9ZZZZ</name>
<dbReference type="AlphaFoldDB" id="A0A382M0V4"/>
<accession>A0A382M0V4</accession>
<organism evidence="1">
    <name type="scientific">marine metagenome</name>
    <dbReference type="NCBI Taxonomy" id="408172"/>
    <lineage>
        <taxon>unclassified sequences</taxon>
        <taxon>metagenomes</taxon>
        <taxon>ecological metagenomes</taxon>
    </lineage>
</organism>
<sequence length="87" mass="9730">MVNIFPAAPLGTTRQKSTDHEAVPCDIWTDGKLVSSRWRLSKTSESSPVRSQSMYGTATSMIRSLAIRHEMATLVVDGERRFSGRFQ</sequence>
<gene>
    <name evidence="1" type="ORF">METZ01_LOCUS295468</name>
</gene>
<reference evidence="1" key="1">
    <citation type="submission" date="2018-05" db="EMBL/GenBank/DDBJ databases">
        <authorList>
            <person name="Lanie J.A."/>
            <person name="Ng W.-L."/>
            <person name="Kazmierczak K.M."/>
            <person name="Andrzejewski T.M."/>
            <person name="Davidsen T.M."/>
            <person name="Wayne K.J."/>
            <person name="Tettelin H."/>
            <person name="Glass J.I."/>
            <person name="Rusch D."/>
            <person name="Podicherti R."/>
            <person name="Tsui H.-C.T."/>
            <person name="Winkler M.E."/>
        </authorList>
    </citation>
    <scope>NUCLEOTIDE SEQUENCE</scope>
</reference>
<evidence type="ECO:0000313" key="1">
    <source>
        <dbReference type="EMBL" id="SVC42614.1"/>
    </source>
</evidence>
<dbReference type="EMBL" id="UINC01090561">
    <property type="protein sequence ID" value="SVC42614.1"/>
    <property type="molecule type" value="Genomic_DNA"/>
</dbReference>